<evidence type="ECO:0000313" key="2">
    <source>
        <dbReference type="EMBL" id="SVB21145.1"/>
    </source>
</evidence>
<dbReference type="SUPFAM" id="SSF53448">
    <property type="entry name" value="Nucleotide-diphospho-sugar transferases"/>
    <property type="match status" value="1"/>
</dbReference>
<sequence>MRMYTLFTPSHRVFYEHYFLKSVPDEFEIHAKKVPQECPSGEYYSKGWHKTTRRKVDFFYQACKENFGGEFVFSDVDVQFFGKVKDTLIEELGDFDIACQDDTSNISCSGFFICKCNERTLKMFENMKEFFDVCDQPTLNKQMHICKHKLLSHKFYTVGQSIKRRWNGEDFELPKDILVHHANWVVGIGAKLQLLNIVEKKFDDKGSL</sequence>
<accession>A0A382C4W9</accession>
<dbReference type="EMBL" id="UINC01032835">
    <property type="protein sequence ID" value="SVB21145.1"/>
    <property type="molecule type" value="Genomic_DNA"/>
</dbReference>
<evidence type="ECO:0000259" key="1">
    <source>
        <dbReference type="Pfam" id="PF03407"/>
    </source>
</evidence>
<reference evidence="2" key="1">
    <citation type="submission" date="2018-05" db="EMBL/GenBank/DDBJ databases">
        <authorList>
            <person name="Lanie J.A."/>
            <person name="Ng W.-L."/>
            <person name="Kazmierczak K.M."/>
            <person name="Andrzejewski T.M."/>
            <person name="Davidsen T.M."/>
            <person name="Wayne K.J."/>
            <person name="Tettelin H."/>
            <person name="Glass J.I."/>
            <person name="Rusch D."/>
            <person name="Podicherti R."/>
            <person name="Tsui H.-C.T."/>
            <person name="Winkler M.E."/>
        </authorList>
    </citation>
    <scope>NUCLEOTIDE SEQUENCE</scope>
</reference>
<gene>
    <name evidence="2" type="ORF">METZ01_LOCUS173999</name>
</gene>
<name>A0A382C4W9_9ZZZZ</name>
<dbReference type="AlphaFoldDB" id="A0A382C4W9"/>
<proteinExistence type="predicted"/>
<dbReference type="InterPro" id="IPR029044">
    <property type="entry name" value="Nucleotide-diphossugar_trans"/>
</dbReference>
<protein>
    <recommendedName>
        <fullName evidence="1">Nucleotide-diphospho-sugar transferase domain-containing protein</fullName>
    </recommendedName>
</protein>
<feature type="domain" description="Nucleotide-diphospho-sugar transferase" evidence="1">
    <location>
        <begin position="40"/>
        <end position="154"/>
    </location>
</feature>
<organism evidence="2">
    <name type="scientific">marine metagenome</name>
    <dbReference type="NCBI Taxonomy" id="408172"/>
    <lineage>
        <taxon>unclassified sequences</taxon>
        <taxon>metagenomes</taxon>
        <taxon>ecological metagenomes</taxon>
    </lineage>
</organism>
<dbReference type="Pfam" id="PF03407">
    <property type="entry name" value="Nucleotid_trans"/>
    <property type="match status" value="1"/>
</dbReference>
<dbReference type="InterPro" id="IPR005069">
    <property type="entry name" value="Nucl-diP-sugar_transferase"/>
</dbReference>